<feature type="signal peptide" evidence="2">
    <location>
        <begin position="1"/>
        <end position="25"/>
    </location>
</feature>
<protein>
    <submittedName>
        <fullName evidence="3">Uncharacterized protein</fullName>
    </submittedName>
</protein>
<keyword evidence="1" id="KW-1133">Transmembrane helix</keyword>
<reference evidence="3" key="1">
    <citation type="submission" date="2017-05" db="UniProtKB">
        <authorList>
            <consortium name="EnsemblMetazoa"/>
        </authorList>
    </citation>
    <scope>IDENTIFICATION</scope>
</reference>
<feature type="transmembrane region" description="Helical" evidence="1">
    <location>
        <begin position="215"/>
        <end position="233"/>
    </location>
</feature>
<organism evidence="3">
    <name type="scientific">Amphimedon queenslandica</name>
    <name type="common">Sponge</name>
    <dbReference type="NCBI Taxonomy" id="400682"/>
    <lineage>
        <taxon>Eukaryota</taxon>
        <taxon>Metazoa</taxon>
        <taxon>Porifera</taxon>
        <taxon>Demospongiae</taxon>
        <taxon>Heteroscleromorpha</taxon>
        <taxon>Haplosclerida</taxon>
        <taxon>Niphatidae</taxon>
        <taxon>Amphimedon</taxon>
    </lineage>
</organism>
<dbReference type="EnsemblMetazoa" id="Aqu2.1.22205_001">
    <property type="protein sequence ID" value="Aqu2.1.22205_001"/>
    <property type="gene ID" value="Aqu2.1.22205"/>
</dbReference>
<keyword evidence="1" id="KW-0472">Membrane</keyword>
<evidence type="ECO:0000256" key="2">
    <source>
        <dbReference type="SAM" id="SignalP"/>
    </source>
</evidence>
<evidence type="ECO:0000256" key="1">
    <source>
        <dbReference type="SAM" id="Phobius"/>
    </source>
</evidence>
<evidence type="ECO:0000313" key="3">
    <source>
        <dbReference type="EnsemblMetazoa" id="Aqu2.1.22205_001"/>
    </source>
</evidence>
<proteinExistence type="predicted"/>
<keyword evidence="2" id="KW-0732">Signal</keyword>
<keyword evidence="1" id="KW-0812">Transmembrane</keyword>
<dbReference type="AlphaFoldDB" id="A0A1X7U363"/>
<feature type="chain" id="PRO_5012778781" evidence="2">
    <location>
        <begin position="26"/>
        <end position="234"/>
    </location>
</feature>
<name>A0A1X7U363_AMPQE</name>
<sequence>MSAAAMLSKLYTLLFFIIASSQCGAGYLQHQLLVKRAADIKQNVEDCFTQLNNSLPQTCNFSVLTTTVPDAPANVHELATLNEAYARNCISACIDPILEYLQCTYPDNSSYSFFRSYLSNIIQNGVCRQEDGEYCPVRIVRLNYTVVEFSPCEQYRSNNFTIVCNQTTPRSCYNHLSTLSQRLGCCAAGYFPPLQNCGITVDSPCAGTSPANGPYPLAALSMIAVAIAILGIFF</sequence>
<accession>A0A1X7U363</accession>
<dbReference type="InParanoid" id="A0A1X7U363"/>